<evidence type="ECO:0000313" key="1">
    <source>
        <dbReference type="EMBL" id="KZN94919.1"/>
    </source>
</evidence>
<protein>
    <recommendedName>
        <fullName evidence="3">DUF1836 domain-containing protein</fullName>
    </recommendedName>
</protein>
<dbReference type="EMBL" id="LWBR01000072">
    <property type="protein sequence ID" value="KZN94919.1"/>
    <property type="molecule type" value="Genomic_DNA"/>
</dbReference>
<reference evidence="1 2" key="1">
    <citation type="submission" date="2016-04" db="EMBL/GenBank/DDBJ databases">
        <title>Draft genome sequence of Aeribacillus pallidus 8m3 from petroleum reservoir.</title>
        <authorList>
            <person name="Poltaraus A.B."/>
            <person name="Nazina T.N."/>
            <person name="Tourova T.P."/>
            <person name="Malakho S.M."/>
            <person name="Korshunova A.V."/>
            <person name="Sokolova D.S."/>
        </authorList>
    </citation>
    <scope>NUCLEOTIDE SEQUENCE [LARGE SCALE GENOMIC DNA]</scope>
    <source>
        <strain evidence="1 2">8m3</strain>
    </source>
</reference>
<organism evidence="1 2">
    <name type="scientific">Aeribacillus pallidus</name>
    <dbReference type="NCBI Taxonomy" id="33936"/>
    <lineage>
        <taxon>Bacteria</taxon>
        <taxon>Bacillati</taxon>
        <taxon>Bacillota</taxon>
        <taxon>Bacilli</taxon>
        <taxon>Bacillales</taxon>
        <taxon>Bacillaceae</taxon>
        <taxon>Aeribacillus</taxon>
    </lineage>
</organism>
<comment type="caution">
    <text evidence="1">The sequence shown here is derived from an EMBL/GenBank/DDBJ whole genome shotgun (WGS) entry which is preliminary data.</text>
</comment>
<dbReference type="InterPro" id="IPR014975">
    <property type="entry name" value="DUF1836"/>
</dbReference>
<proteinExistence type="predicted"/>
<dbReference type="RefSeq" id="WP_063389378.1">
    <property type="nucleotide sequence ID" value="NZ_LWBR01000072.1"/>
</dbReference>
<dbReference type="OrthoDB" id="2351599at2"/>
<gene>
    <name evidence="1" type="ORF">AZI98_16680</name>
</gene>
<evidence type="ECO:0008006" key="3">
    <source>
        <dbReference type="Google" id="ProtNLM"/>
    </source>
</evidence>
<dbReference type="AlphaFoldDB" id="A0A165WEK5"/>
<dbReference type="PANTHER" id="PTHR40056">
    <property type="entry name" value="HYPOTHETICAL CYTOSOLIC PROTEIN"/>
    <property type="match status" value="1"/>
</dbReference>
<dbReference type="Proteomes" id="UP000076476">
    <property type="component" value="Unassembled WGS sequence"/>
</dbReference>
<dbReference type="Pfam" id="PF08876">
    <property type="entry name" value="DUF1836"/>
    <property type="match status" value="1"/>
</dbReference>
<evidence type="ECO:0000313" key="2">
    <source>
        <dbReference type="Proteomes" id="UP000076476"/>
    </source>
</evidence>
<sequence>MGKIQLRRSVMVQLLLSLKGIHELSPEEVMKQQLPSDQTNQIPGFIKKLSKQRDKGELGLSTNEIVILGNFCELTSLKSTSVQNWVKRDIKEIIGPPELGKKYSVEQAALLLIVKDLKTIFDFETVRSLLMKVFNTISDRNDDLISPLMFYKLYTDVLEQVKNVEIDNNRQFEKKLFVQTKRLLQKQTSLSEAQIDSICHVTVAAVLAVLTYHFQTRAKAFIDKESESTKNG</sequence>
<dbReference type="PANTHER" id="PTHR40056:SF1">
    <property type="entry name" value="DUF1836 DOMAIN-CONTAINING PROTEIN"/>
    <property type="match status" value="1"/>
</dbReference>
<keyword evidence="2" id="KW-1185">Reference proteome</keyword>
<name>A0A165WEK5_9BACI</name>
<accession>A0A165WEK5</accession>